<dbReference type="EMBL" id="AZHD01000015">
    <property type="protein sequence ID" value="OAA56961.1"/>
    <property type="molecule type" value="Genomic_DNA"/>
</dbReference>
<gene>
    <name evidence="3" type="ORF">SPI_07342</name>
</gene>
<dbReference type="SMART" id="SM00992">
    <property type="entry name" value="YccV-like"/>
    <property type="match status" value="1"/>
</dbReference>
<evidence type="ECO:0000256" key="1">
    <source>
        <dbReference type="SAM" id="MobiDB-lite"/>
    </source>
</evidence>
<dbReference type="InterPro" id="IPR036623">
    <property type="entry name" value="Hemimethylated_DNA-bd_sf"/>
</dbReference>
<dbReference type="PANTHER" id="PTHR31350:SF27">
    <property type="entry name" value="HEMIMETHYLATED DNA-BINDING DOMAIN-CONTAINING PROTEIN"/>
    <property type="match status" value="1"/>
</dbReference>
<accession>A0A167PS21</accession>
<feature type="region of interest" description="Disordered" evidence="1">
    <location>
        <begin position="320"/>
        <end position="341"/>
    </location>
</feature>
<feature type="compositionally biased region" description="Low complexity" evidence="1">
    <location>
        <begin position="627"/>
        <end position="638"/>
    </location>
</feature>
<keyword evidence="4" id="KW-1185">Reference proteome</keyword>
<dbReference type="InterPro" id="IPR001810">
    <property type="entry name" value="F-box_dom"/>
</dbReference>
<comment type="caution">
    <text evidence="3">The sequence shown here is derived from an EMBL/GenBank/DDBJ whole genome shotgun (WGS) entry which is preliminary data.</text>
</comment>
<dbReference type="Proteomes" id="UP000076874">
    <property type="component" value="Unassembled WGS sequence"/>
</dbReference>
<dbReference type="InterPro" id="IPR011722">
    <property type="entry name" value="Hemimethylated_DNA-bd_dom"/>
</dbReference>
<name>A0A167PS21_9HYPO</name>
<dbReference type="PANTHER" id="PTHR31350">
    <property type="entry name" value="SI:DKEY-261L7.2"/>
    <property type="match status" value="1"/>
</dbReference>
<feature type="domain" description="F-box" evidence="2">
    <location>
        <begin position="1"/>
        <end position="47"/>
    </location>
</feature>
<reference evidence="3 4" key="1">
    <citation type="journal article" date="2016" name="Genome Biol. Evol.">
        <title>Divergent and convergent evolution of fungal pathogenicity.</title>
        <authorList>
            <person name="Shang Y."/>
            <person name="Xiao G."/>
            <person name="Zheng P."/>
            <person name="Cen K."/>
            <person name="Zhan S."/>
            <person name="Wang C."/>
        </authorList>
    </citation>
    <scope>NUCLEOTIDE SEQUENCE [LARGE SCALE GENOMIC DNA]</scope>
    <source>
        <strain evidence="3 4">RCEF 264</strain>
    </source>
</reference>
<dbReference type="SUPFAM" id="SSF81383">
    <property type="entry name" value="F-box domain"/>
    <property type="match status" value="1"/>
</dbReference>
<evidence type="ECO:0000313" key="4">
    <source>
        <dbReference type="Proteomes" id="UP000076874"/>
    </source>
</evidence>
<proteinExistence type="predicted"/>
<dbReference type="GO" id="GO:0003677">
    <property type="term" value="F:DNA binding"/>
    <property type="evidence" value="ECO:0007669"/>
    <property type="project" value="InterPro"/>
</dbReference>
<protein>
    <submittedName>
        <fullName evidence="3">F-box domain containing protein</fullName>
    </submittedName>
</protein>
<dbReference type="PROSITE" id="PS50181">
    <property type="entry name" value="FBOX"/>
    <property type="match status" value="1"/>
</dbReference>
<dbReference type="Gene3D" id="1.20.1280.50">
    <property type="match status" value="1"/>
</dbReference>
<evidence type="ECO:0000313" key="3">
    <source>
        <dbReference type="EMBL" id="OAA56961.1"/>
    </source>
</evidence>
<dbReference type="SUPFAM" id="SSF141255">
    <property type="entry name" value="YccV-like"/>
    <property type="match status" value="1"/>
</dbReference>
<dbReference type="STRING" id="1081102.A0A167PS21"/>
<feature type="region of interest" description="Disordered" evidence="1">
    <location>
        <begin position="625"/>
        <end position="664"/>
    </location>
</feature>
<dbReference type="InterPro" id="IPR036047">
    <property type="entry name" value="F-box-like_dom_sf"/>
</dbReference>
<feature type="compositionally biased region" description="Gly residues" evidence="1">
    <location>
        <begin position="647"/>
        <end position="657"/>
    </location>
</feature>
<dbReference type="AlphaFoldDB" id="A0A167PS21"/>
<dbReference type="InterPro" id="IPR032698">
    <property type="entry name" value="SirB1_N"/>
</dbReference>
<evidence type="ECO:0000259" key="2">
    <source>
        <dbReference type="PROSITE" id="PS50181"/>
    </source>
</evidence>
<dbReference type="Pfam" id="PF08755">
    <property type="entry name" value="YccV-like"/>
    <property type="match status" value="1"/>
</dbReference>
<dbReference type="Pfam" id="PF12937">
    <property type="entry name" value="F-box-like"/>
    <property type="match status" value="1"/>
</dbReference>
<organism evidence="3 4">
    <name type="scientific">Niveomyces insectorum RCEF 264</name>
    <dbReference type="NCBI Taxonomy" id="1081102"/>
    <lineage>
        <taxon>Eukaryota</taxon>
        <taxon>Fungi</taxon>
        <taxon>Dikarya</taxon>
        <taxon>Ascomycota</taxon>
        <taxon>Pezizomycotina</taxon>
        <taxon>Sordariomycetes</taxon>
        <taxon>Hypocreomycetidae</taxon>
        <taxon>Hypocreales</taxon>
        <taxon>Cordycipitaceae</taxon>
        <taxon>Niveomyces</taxon>
    </lineage>
</organism>
<dbReference type="OrthoDB" id="28868at2759"/>
<dbReference type="Pfam" id="PF13369">
    <property type="entry name" value="Transglut_core2"/>
    <property type="match status" value="1"/>
</dbReference>
<sequence length="729" mass="80446">MSIDNVPDELIVAILELLPTVDIARAVQRLSRRFYRLSSEPKLWLARCRSDFVYWTAEHRALLAGAGRANVGPWKQMYLDRRRGDARSARHFACVLASKVHRVHHLGSICRRGLDAKDFLLAQYHAQEEGSGDGGDGGDDDDNVLARRYYASSALASIHRSLAIEEWCRVRDDFNGYGHLDRALGAFDMFVLHDATEDMDEIQRMLDRLADDFRKDTRPGLDTMTIRQKALALVRWMRAKDLTGIPDPDINYRNVRNCLLGHALTDPVHPSLPIVSSAIFVCLASRLGLQAYCCAVPGHVHCTVLAPAGTTVDGTALPAALQPEEDDGRRRTTTTTTAAPPTLPPITPVGALYGQPLALVDNGARMFLDPYARNGEIPLAVLRASIASLDWGVADNKDAYMLPAPTSAIVLRVALNLEASWTHANQVASVAPLDAEAKRLRRGNPDMNMDALLYATLWVSVLMRPLTSIGWERRLDGLLARFAHYYNEDAWIVEKYLVPLFDQYAALHAPVAAAAAGAAGADANTTVAVAQHAHAHHPLHNFHLLRQRARDWTDPRVMVKMVRNLDGRQPQVSRRYTQDLCDRVRYRVGQVFRHRRFGYIGIIDSWSPDGYTALPHPSNMAMAEATASANASASSSGSEGDGDGDGDGGAGGGGGDNGLPRRPARRSPFYTCLRVGAERQVVAQKNIELVTDPASIPEPLFFLAGRHFKRFDRDTCTFVSNLREFFPDD</sequence>